<dbReference type="Gene3D" id="3.20.20.70">
    <property type="entry name" value="Aldolase class I"/>
    <property type="match status" value="1"/>
</dbReference>
<evidence type="ECO:0000259" key="7">
    <source>
        <dbReference type="PROSITE" id="PS51918"/>
    </source>
</evidence>
<keyword evidence="2" id="KW-0949">S-adenosyl-L-methionine</keyword>
<dbReference type="NCBIfam" id="TIGR04085">
    <property type="entry name" value="rSAM_more_4Fe4S"/>
    <property type="match status" value="1"/>
</dbReference>
<dbReference type="PANTHER" id="PTHR43273:SF3">
    <property type="entry name" value="ANAEROBIC SULFATASE-MATURATING ENZYME HOMOLOG ASLB-RELATED"/>
    <property type="match status" value="1"/>
</dbReference>
<dbReference type="SFLD" id="SFLDS00029">
    <property type="entry name" value="Radical_SAM"/>
    <property type="match status" value="1"/>
</dbReference>
<protein>
    <recommendedName>
        <fullName evidence="7">Radical SAM core domain-containing protein</fullName>
    </recommendedName>
</protein>
<organism evidence="8 9">
    <name type="scientific">Streptococcus moroccensis</name>
    <dbReference type="NCBI Taxonomy" id="1451356"/>
    <lineage>
        <taxon>Bacteria</taxon>
        <taxon>Bacillati</taxon>
        <taxon>Bacillota</taxon>
        <taxon>Bacilli</taxon>
        <taxon>Lactobacillales</taxon>
        <taxon>Streptococcaceae</taxon>
        <taxon>Streptococcus</taxon>
    </lineage>
</organism>
<dbReference type="EMBL" id="JAUSTM010000003">
    <property type="protein sequence ID" value="MDQ0221838.1"/>
    <property type="molecule type" value="Genomic_DNA"/>
</dbReference>
<dbReference type="InterPro" id="IPR013785">
    <property type="entry name" value="Aldolase_TIM"/>
</dbReference>
<dbReference type="Proteomes" id="UP001223079">
    <property type="component" value="Unassembled WGS sequence"/>
</dbReference>
<dbReference type="InterPro" id="IPR058240">
    <property type="entry name" value="rSAM_sf"/>
</dbReference>
<proteinExistence type="inferred from homology"/>
<evidence type="ECO:0000256" key="1">
    <source>
        <dbReference type="ARBA" id="ARBA00001966"/>
    </source>
</evidence>
<sequence length="369" mass="43271">MKHISVMIKPTSSICNIRCKYCFYADVSSMREVTSYGKMTPEITKNMIEQIYLDLEDGDKLTLTFQGGEPTLAGLSYFENLVEVVNKQEKKINVQYAIQTNGMIITERWCSFFKKHNFLIGLSIDGLPEFHDLSRIDVKKRGTYFRVKKTKELFEKYQLDFNILCVLTNLLAREPKKVYKYLKEEKIEYVQFIPCLDDLIKTKKNKFALTPQRFLSFYKKIFELWMRDLEKGQYISIKLFDDIYNLFVNGQVNACGMLGNCSIQYVIEADGSVFPCDFYVLDDFKMGNIQNERLRELFNSKQAQQFISEKNPINIMCHSCPFKEACYGGCKRMKDAMFIDEKYSMCGYRDLLKIFIPNLRKINTLLNNI</sequence>
<evidence type="ECO:0000256" key="6">
    <source>
        <dbReference type="ARBA" id="ARBA00023601"/>
    </source>
</evidence>
<dbReference type="CDD" id="cd01335">
    <property type="entry name" value="Radical_SAM"/>
    <property type="match status" value="1"/>
</dbReference>
<comment type="similarity">
    <text evidence="6">Belongs to the radical SAM superfamily. Anaerobic sulfatase-maturating enzyme family.</text>
</comment>
<accession>A0ABT9YRA6</accession>
<feature type="domain" description="Radical SAM core" evidence="7">
    <location>
        <begin position="1"/>
        <end position="227"/>
    </location>
</feature>
<dbReference type="PANTHER" id="PTHR43273">
    <property type="entry name" value="ANAEROBIC SULFATASE-MATURATING ENZYME HOMOLOG ASLB-RELATED"/>
    <property type="match status" value="1"/>
</dbReference>
<dbReference type="Pfam" id="PF13186">
    <property type="entry name" value="SPASM"/>
    <property type="match status" value="1"/>
</dbReference>
<evidence type="ECO:0000313" key="8">
    <source>
        <dbReference type="EMBL" id="MDQ0221838.1"/>
    </source>
</evidence>
<dbReference type="InterPro" id="IPR023885">
    <property type="entry name" value="4Fe4S-binding_SPASM_dom"/>
</dbReference>
<keyword evidence="4" id="KW-0408">Iron</keyword>
<reference evidence="8 9" key="1">
    <citation type="submission" date="2023-07" db="EMBL/GenBank/DDBJ databases">
        <title>Genomic Encyclopedia of Type Strains, Phase IV (KMG-IV): sequencing the most valuable type-strain genomes for metagenomic binning, comparative biology and taxonomic classification.</title>
        <authorList>
            <person name="Goeker M."/>
        </authorList>
    </citation>
    <scope>NUCLEOTIDE SEQUENCE [LARGE SCALE GENOMIC DNA]</scope>
    <source>
        <strain evidence="8 9">DSM 105143</strain>
    </source>
</reference>
<dbReference type="InterPro" id="IPR023867">
    <property type="entry name" value="Sulphatase_maturase_rSAM"/>
</dbReference>
<dbReference type="SFLD" id="SFLDG01072">
    <property type="entry name" value="dehydrogenase_like"/>
    <property type="match status" value="1"/>
</dbReference>
<evidence type="ECO:0000313" key="9">
    <source>
        <dbReference type="Proteomes" id="UP001223079"/>
    </source>
</evidence>
<dbReference type="Pfam" id="PF04055">
    <property type="entry name" value="Radical_SAM"/>
    <property type="match status" value="1"/>
</dbReference>
<name>A0ABT9YRA6_9STRE</name>
<comment type="caution">
    <text evidence="8">The sequence shown here is derived from an EMBL/GenBank/DDBJ whole genome shotgun (WGS) entry which is preliminary data.</text>
</comment>
<dbReference type="PROSITE" id="PS51918">
    <property type="entry name" value="RADICAL_SAM"/>
    <property type="match status" value="1"/>
</dbReference>
<evidence type="ECO:0000256" key="3">
    <source>
        <dbReference type="ARBA" id="ARBA00022723"/>
    </source>
</evidence>
<dbReference type="SFLD" id="SFLDG01067">
    <property type="entry name" value="SPASM/twitch_domain_containing"/>
    <property type="match status" value="1"/>
</dbReference>
<dbReference type="InterPro" id="IPR034485">
    <property type="entry name" value="Anaerobic_Cys-type_sulfatase-m"/>
</dbReference>
<evidence type="ECO:0000256" key="5">
    <source>
        <dbReference type="ARBA" id="ARBA00023014"/>
    </source>
</evidence>
<keyword evidence="3" id="KW-0479">Metal-binding</keyword>
<dbReference type="SFLD" id="SFLDG01384">
    <property type="entry name" value="thioether_bond_formation_requi"/>
    <property type="match status" value="1"/>
</dbReference>
<dbReference type="SFLD" id="SFLDF00289">
    <property type="entry name" value="anaerobic_Cys-type_sulfatase-m"/>
    <property type="match status" value="1"/>
</dbReference>
<keyword evidence="9" id="KW-1185">Reference proteome</keyword>
<dbReference type="RefSeq" id="WP_307121070.1">
    <property type="nucleotide sequence ID" value="NZ_JAUSTM010000003.1"/>
</dbReference>
<evidence type="ECO:0000256" key="4">
    <source>
        <dbReference type="ARBA" id="ARBA00023004"/>
    </source>
</evidence>
<dbReference type="InterPro" id="IPR007197">
    <property type="entry name" value="rSAM"/>
</dbReference>
<keyword evidence="5" id="KW-0411">Iron-sulfur</keyword>
<gene>
    <name evidence="8" type="ORF">J2S23_000374</name>
</gene>
<evidence type="ECO:0000256" key="2">
    <source>
        <dbReference type="ARBA" id="ARBA00022691"/>
    </source>
</evidence>
<dbReference type="SUPFAM" id="SSF102114">
    <property type="entry name" value="Radical SAM enzymes"/>
    <property type="match status" value="1"/>
</dbReference>
<comment type="cofactor">
    <cofactor evidence="1">
        <name>[4Fe-4S] cluster</name>
        <dbReference type="ChEBI" id="CHEBI:49883"/>
    </cofactor>
</comment>
<dbReference type="SFLD" id="SFLDG01386">
    <property type="entry name" value="main_SPASM_domain-containing"/>
    <property type="match status" value="1"/>
</dbReference>